<feature type="transmembrane region" description="Helical" evidence="7">
    <location>
        <begin position="138"/>
        <end position="161"/>
    </location>
</feature>
<dbReference type="Pfam" id="PF00528">
    <property type="entry name" value="BPD_transp_1"/>
    <property type="match status" value="1"/>
</dbReference>
<evidence type="ECO:0000259" key="8">
    <source>
        <dbReference type="PROSITE" id="PS50928"/>
    </source>
</evidence>
<feature type="domain" description="ABC transmembrane type-1" evidence="8">
    <location>
        <begin position="70"/>
        <end position="264"/>
    </location>
</feature>
<dbReference type="EMBL" id="JANUGU010000015">
    <property type="protein sequence ID" value="MCS0661183.1"/>
    <property type="molecule type" value="Genomic_DNA"/>
</dbReference>
<dbReference type="InterPro" id="IPR050901">
    <property type="entry name" value="BP-dep_ABC_trans_perm"/>
</dbReference>
<comment type="caution">
    <text evidence="9">The sequence shown here is derived from an EMBL/GenBank/DDBJ whole genome shotgun (WGS) entry which is preliminary data.</text>
</comment>
<evidence type="ECO:0000256" key="6">
    <source>
        <dbReference type="ARBA" id="ARBA00023136"/>
    </source>
</evidence>
<accession>A0ABT2D4L6</accession>
<dbReference type="CDD" id="cd06261">
    <property type="entry name" value="TM_PBP2"/>
    <property type="match status" value="1"/>
</dbReference>
<evidence type="ECO:0000256" key="1">
    <source>
        <dbReference type="ARBA" id="ARBA00004651"/>
    </source>
</evidence>
<evidence type="ECO:0000256" key="7">
    <source>
        <dbReference type="RuleBase" id="RU363032"/>
    </source>
</evidence>
<dbReference type="InterPro" id="IPR035906">
    <property type="entry name" value="MetI-like_sf"/>
</dbReference>
<keyword evidence="6 7" id="KW-0472">Membrane</keyword>
<dbReference type="Gene3D" id="1.10.3720.10">
    <property type="entry name" value="MetI-like"/>
    <property type="match status" value="1"/>
</dbReference>
<evidence type="ECO:0000256" key="4">
    <source>
        <dbReference type="ARBA" id="ARBA00022692"/>
    </source>
</evidence>
<evidence type="ECO:0000256" key="2">
    <source>
        <dbReference type="ARBA" id="ARBA00022448"/>
    </source>
</evidence>
<keyword evidence="4 7" id="KW-0812">Transmembrane</keyword>
<sequence>MRRRWLPAAAFRALVALVVGFALFPFCYAVFTSLLTGNALYDLRDATTASFSVANYRALFESGQYFGQSILNSLMVAAAVVALSLLLGLPAAYALGRVPFRGRGLLLMAILSVSMFPQVAVLAGMYELMRWLGLYNRSLGLALPYMLFTLPFTVWVLTTFMRELPRELEEAAVMDGCGPWRILSSVFLPLLWPVLVSAGLLALVAAWNEFLFALTFVNQDAGRTVPVAISLIGGGATSRELPWGKLMAASVLVTLPLVAMVMVFQKKIVSGLTTGAVKG</sequence>
<keyword evidence="5 7" id="KW-1133">Transmembrane helix</keyword>
<evidence type="ECO:0000256" key="3">
    <source>
        <dbReference type="ARBA" id="ARBA00022475"/>
    </source>
</evidence>
<evidence type="ECO:0000313" key="9">
    <source>
        <dbReference type="EMBL" id="MCS0661183.1"/>
    </source>
</evidence>
<gene>
    <name evidence="9" type="ORF">NX778_24220</name>
</gene>
<feature type="transmembrane region" description="Helical" evidence="7">
    <location>
        <begin position="105"/>
        <end position="126"/>
    </location>
</feature>
<evidence type="ECO:0000313" key="10">
    <source>
        <dbReference type="Proteomes" id="UP001204621"/>
    </source>
</evidence>
<protein>
    <submittedName>
        <fullName evidence="9">Carbohydrate ABC transporter permease</fullName>
    </submittedName>
</protein>
<dbReference type="SUPFAM" id="SSF161098">
    <property type="entry name" value="MetI-like"/>
    <property type="match status" value="1"/>
</dbReference>
<dbReference type="Proteomes" id="UP001204621">
    <property type="component" value="Unassembled WGS sequence"/>
</dbReference>
<feature type="transmembrane region" description="Helical" evidence="7">
    <location>
        <begin position="246"/>
        <end position="264"/>
    </location>
</feature>
<dbReference type="RefSeq" id="WP_258814379.1">
    <property type="nucleotide sequence ID" value="NZ_JANUGU010000015.1"/>
</dbReference>
<comment type="similarity">
    <text evidence="7">Belongs to the binding-protein-dependent transport system permease family.</text>
</comment>
<evidence type="ECO:0000256" key="5">
    <source>
        <dbReference type="ARBA" id="ARBA00022989"/>
    </source>
</evidence>
<keyword evidence="3" id="KW-1003">Cell membrane</keyword>
<comment type="subcellular location">
    <subcellularLocation>
        <location evidence="1 7">Cell membrane</location>
        <topology evidence="1 7">Multi-pass membrane protein</topology>
    </subcellularLocation>
</comment>
<feature type="transmembrane region" description="Helical" evidence="7">
    <location>
        <begin position="182"/>
        <end position="207"/>
    </location>
</feature>
<organism evidence="9 10">
    <name type="scientific">Massilia terrae</name>
    <dbReference type="NCBI Taxonomy" id="1811224"/>
    <lineage>
        <taxon>Bacteria</taxon>
        <taxon>Pseudomonadati</taxon>
        <taxon>Pseudomonadota</taxon>
        <taxon>Betaproteobacteria</taxon>
        <taxon>Burkholderiales</taxon>
        <taxon>Oxalobacteraceae</taxon>
        <taxon>Telluria group</taxon>
        <taxon>Massilia</taxon>
    </lineage>
</organism>
<dbReference type="PROSITE" id="PS50928">
    <property type="entry name" value="ABC_TM1"/>
    <property type="match status" value="1"/>
</dbReference>
<name>A0ABT2D4L6_9BURK</name>
<proteinExistence type="inferred from homology"/>
<reference evidence="9 10" key="1">
    <citation type="submission" date="2022-08" db="EMBL/GenBank/DDBJ databases">
        <title>Reclassification of Massilia species as members of the genera Telluria, Duganella, Pseudoduganella, Mokoshia gen. nov. and Zemynaea gen. nov. using orthogonal and non-orthogonal genome-based approaches.</title>
        <authorList>
            <person name="Bowman J.P."/>
        </authorList>
    </citation>
    <scope>NUCLEOTIDE SEQUENCE [LARGE SCALE GENOMIC DNA]</scope>
    <source>
        <strain evidence="9 10">JCM 31606</strain>
    </source>
</reference>
<dbReference type="PANTHER" id="PTHR32243:SF18">
    <property type="entry name" value="INNER MEMBRANE ABC TRANSPORTER PERMEASE PROTEIN YCJP"/>
    <property type="match status" value="1"/>
</dbReference>
<feature type="transmembrane region" description="Helical" evidence="7">
    <location>
        <begin position="70"/>
        <end position="93"/>
    </location>
</feature>
<dbReference type="InterPro" id="IPR000515">
    <property type="entry name" value="MetI-like"/>
</dbReference>
<keyword evidence="2 7" id="KW-0813">Transport</keyword>
<keyword evidence="10" id="KW-1185">Reference proteome</keyword>
<dbReference type="PANTHER" id="PTHR32243">
    <property type="entry name" value="MALTOSE TRANSPORT SYSTEM PERMEASE-RELATED"/>
    <property type="match status" value="1"/>
</dbReference>